<dbReference type="PROSITE" id="PS51257">
    <property type="entry name" value="PROKAR_LIPOPROTEIN"/>
    <property type="match status" value="1"/>
</dbReference>
<sequence length="125" mass="14232">MKRLWIAFIIAVFTACLCATEMIYTLSLANKTSEYVQQASKAYENGNIQAAQATFQTISHIWEKEKGGMDIFLYHETIDHVATSIAAANKYAETCNEEFLVECEKIKKQLQSLKESELPKFENIL</sequence>
<reference evidence="1" key="1">
    <citation type="submission" date="2020-10" db="EMBL/GenBank/DDBJ databases">
        <authorList>
            <person name="Gilroy R."/>
        </authorList>
    </citation>
    <scope>NUCLEOTIDE SEQUENCE</scope>
    <source>
        <strain evidence="1">ChiSjej1B19-3389</strain>
    </source>
</reference>
<accession>A0A9D0ZGK5</accession>
<reference evidence="1" key="2">
    <citation type="journal article" date="2021" name="PeerJ">
        <title>Extensive microbial diversity within the chicken gut microbiome revealed by metagenomics and culture.</title>
        <authorList>
            <person name="Gilroy R."/>
            <person name="Ravi A."/>
            <person name="Getino M."/>
            <person name="Pursley I."/>
            <person name="Horton D.L."/>
            <person name="Alikhan N.F."/>
            <person name="Baker D."/>
            <person name="Gharbi K."/>
            <person name="Hall N."/>
            <person name="Watson M."/>
            <person name="Adriaenssens E.M."/>
            <person name="Foster-Nyarko E."/>
            <person name="Jarju S."/>
            <person name="Secka A."/>
            <person name="Antonio M."/>
            <person name="Oren A."/>
            <person name="Chaudhuri R.R."/>
            <person name="La Ragione R."/>
            <person name="Hildebrand F."/>
            <person name="Pallen M.J."/>
        </authorList>
    </citation>
    <scope>NUCLEOTIDE SEQUENCE</scope>
    <source>
        <strain evidence="1">ChiSjej1B19-3389</strain>
    </source>
</reference>
<dbReference type="EMBL" id="DVFW01000006">
    <property type="protein sequence ID" value="HIQ79841.1"/>
    <property type="molecule type" value="Genomic_DNA"/>
</dbReference>
<name>A0A9D0ZGK5_9FIRM</name>
<protein>
    <submittedName>
        <fullName evidence="1">DUF4363 family protein</fullName>
    </submittedName>
</protein>
<organism evidence="1 2">
    <name type="scientific">Candidatus Scatavimonas merdigallinarum</name>
    <dbReference type="NCBI Taxonomy" id="2840914"/>
    <lineage>
        <taxon>Bacteria</taxon>
        <taxon>Bacillati</taxon>
        <taxon>Bacillota</taxon>
        <taxon>Clostridia</taxon>
        <taxon>Eubacteriales</taxon>
        <taxon>Oscillospiraceae</taxon>
        <taxon>Oscillospiraceae incertae sedis</taxon>
        <taxon>Candidatus Scatavimonas</taxon>
    </lineage>
</organism>
<gene>
    <name evidence="1" type="ORF">IAD32_00970</name>
</gene>
<comment type="caution">
    <text evidence="1">The sequence shown here is derived from an EMBL/GenBank/DDBJ whole genome shotgun (WGS) entry which is preliminary data.</text>
</comment>
<evidence type="ECO:0000313" key="1">
    <source>
        <dbReference type="EMBL" id="HIQ79841.1"/>
    </source>
</evidence>
<dbReference type="Pfam" id="PF14276">
    <property type="entry name" value="DUF4363"/>
    <property type="match status" value="1"/>
</dbReference>
<dbReference type="InterPro" id="IPR025373">
    <property type="entry name" value="DUF4363"/>
</dbReference>
<evidence type="ECO:0000313" key="2">
    <source>
        <dbReference type="Proteomes" id="UP000886787"/>
    </source>
</evidence>
<dbReference type="Proteomes" id="UP000886787">
    <property type="component" value="Unassembled WGS sequence"/>
</dbReference>
<dbReference type="AlphaFoldDB" id="A0A9D0ZGK5"/>
<proteinExistence type="predicted"/>